<comment type="similarity">
    <text evidence="2">Belongs to the major facilitator superfamily.</text>
</comment>
<reference evidence="6 7" key="1">
    <citation type="journal article" date="2012" name="J. Bacteriol.">
        <title>Complete genome sequence of the broad-host-range strain Sinorhizobium fredii USDA257.</title>
        <authorList>
            <person name="Schuldes J."/>
            <person name="Rodriguez Orbegoso M."/>
            <person name="Schmeisser C."/>
            <person name="Krishnan H.B."/>
            <person name="Daniel R."/>
            <person name="Streit W.R."/>
        </authorList>
    </citation>
    <scope>NUCLEOTIDE SEQUENCE [LARGE SCALE GENOMIC DNA]</scope>
    <source>
        <strain evidence="6 7">USDA 257</strain>
    </source>
</reference>
<dbReference type="RefSeq" id="WP_014765484.1">
    <property type="nucleotide sequence ID" value="NC_018000.1"/>
</dbReference>
<sequence>MPWLPVFSSVFGVSAENASLSVSIATGPLARSRSVSSAYFGRLAGALGVRRTFWIPVAVLLVGVLLTLASLLWLNISAIGIVTVGFFGAHSTASSWVSRRSFDNRTSAGALYLFAYYVGSSVLGSAGGFAWTHWVWPGVAALAGALCLRILLLVFALARSKPLADPRQPRQGQQLPG</sequence>
<dbReference type="HOGENOM" id="CLU_1516944_0_0_5"/>
<keyword evidence="4" id="KW-1003">Cell membrane</keyword>
<evidence type="ECO:0000313" key="6">
    <source>
        <dbReference type="EMBL" id="AFL53361.1"/>
    </source>
</evidence>
<proteinExistence type="inferred from homology"/>
<dbReference type="Proteomes" id="UP000006180">
    <property type="component" value="Chromosome"/>
</dbReference>
<evidence type="ECO:0000256" key="5">
    <source>
        <dbReference type="SAM" id="Phobius"/>
    </source>
</evidence>
<name>I3XBV5_SINF2</name>
<comment type="subcellular location">
    <subcellularLocation>
        <location evidence="1">Cell membrane</location>
        <topology evidence="1">Multi-pass membrane protein</topology>
    </subcellularLocation>
</comment>
<evidence type="ECO:0000256" key="1">
    <source>
        <dbReference type="ARBA" id="ARBA00004651"/>
    </source>
</evidence>
<evidence type="ECO:0000256" key="3">
    <source>
        <dbReference type="ARBA" id="ARBA00022448"/>
    </source>
</evidence>
<dbReference type="AlphaFoldDB" id="I3XBV5"/>
<keyword evidence="5" id="KW-0812">Transmembrane</keyword>
<gene>
    <name evidence="6" type="ORF">USDA257_c48260</name>
</gene>
<dbReference type="PATRIC" id="fig|1185652.3.peg.5005"/>
<feature type="transmembrane region" description="Helical" evidence="5">
    <location>
        <begin position="138"/>
        <end position="158"/>
    </location>
</feature>
<dbReference type="KEGG" id="sfd:USDA257_c48260"/>
<evidence type="ECO:0000313" key="7">
    <source>
        <dbReference type="Proteomes" id="UP000006180"/>
    </source>
</evidence>
<dbReference type="Gene3D" id="1.20.1250.20">
    <property type="entry name" value="MFS general substrate transporter like domains"/>
    <property type="match status" value="1"/>
</dbReference>
<keyword evidence="5" id="KW-1133">Transmembrane helix</keyword>
<dbReference type="SUPFAM" id="SSF103473">
    <property type="entry name" value="MFS general substrate transporter"/>
    <property type="match status" value="1"/>
</dbReference>
<accession>I3XBV5</accession>
<dbReference type="InterPro" id="IPR036259">
    <property type="entry name" value="MFS_trans_sf"/>
</dbReference>
<dbReference type="PANTHER" id="PTHR43271:SF2">
    <property type="entry name" value="BLL2771 PROTEIN"/>
    <property type="match status" value="1"/>
</dbReference>
<feature type="transmembrane region" description="Helical" evidence="5">
    <location>
        <begin position="110"/>
        <end position="132"/>
    </location>
</feature>
<feature type="transmembrane region" description="Helical" evidence="5">
    <location>
        <begin position="52"/>
        <end position="73"/>
    </location>
</feature>
<keyword evidence="3" id="KW-0813">Transport</keyword>
<dbReference type="STRING" id="1185652.USDA257_c48260"/>
<evidence type="ECO:0000256" key="2">
    <source>
        <dbReference type="ARBA" id="ARBA00008335"/>
    </source>
</evidence>
<keyword evidence="5" id="KW-0472">Membrane</keyword>
<dbReference type="PANTHER" id="PTHR43271">
    <property type="entry name" value="BLL2771 PROTEIN"/>
    <property type="match status" value="1"/>
</dbReference>
<protein>
    <submittedName>
        <fullName evidence="6">Uncharacterized protein</fullName>
    </submittedName>
</protein>
<evidence type="ECO:0000256" key="4">
    <source>
        <dbReference type="ARBA" id="ARBA00022475"/>
    </source>
</evidence>
<dbReference type="EMBL" id="CP003563">
    <property type="protein sequence ID" value="AFL53361.1"/>
    <property type="molecule type" value="Genomic_DNA"/>
</dbReference>
<organism evidence="6 7">
    <name type="scientific">Sinorhizobium fredii (strain USDA 257)</name>
    <dbReference type="NCBI Taxonomy" id="1185652"/>
    <lineage>
        <taxon>Bacteria</taxon>
        <taxon>Pseudomonadati</taxon>
        <taxon>Pseudomonadota</taxon>
        <taxon>Alphaproteobacteria</taxon>
        <taxon>Hyphomicrobiales</taxon>
        <taxon>Rhizobiaceae</taxon>
        <taxon>Sinorhizobium/Ensifer group</taxon>
        <taxon>Sinorhizobium</taxon>
    </lineage>
</organism>
<dbReference type="GO" id="GO:0005886">
    <property type="term" value="C:plasma membrane"/>
    <property type="evidence" value="ECO:0007669"/>
    <property type="project" value="UniProtKB-SubCell"/>
</dbReference>
<dbReference type="eggNOG" id="COG2814">
    <property type="taxonomic scope" value="Bacteria"/>
</dbReference>